<comment type="function">
    <text evidence="14">Acyl-CoA dehydrogenase, that exhibits maximal activity towards saturated C22-CoA. Probably participates in beta-oxydation and energy production but could also play a role in the metabolism of specific fatty acids to control fatty acids composition of cellular lipids in brain.</text>
</comment>
<dbReference type="SUPFAM" id="SSF56784">
    <property type="entry name" value="HAD-like"/>
    <property type="match status" value="1"/>
</dbReference>
<dbReference type="InterPro" id="IPR002575">
    <property type="entry name" value="Aminoglycoside_PTrfase"/>
</dbReference>
<comment type="catalytic activity">
    <reaction evidence="20">
        <text>eicosanoyl-CoA + oxidized [electron-transfer flavoprotein] + H(+) = (2E)-eicosenoyl-CoA + reduced [electron-transfer flavoprotein]</text>
        <dbReference type="Rhea" id="RHEA:47236"/>
        <dbReference type="Rhea" id="RHEA-COMP:10685"/>
        <dbReference type="Rhea" id="RHEA-COMP:10686"/>
        <dbReference type="ChEBI" id="CHEBI:15378"/>
        <dbReference type="ChEBI" id="CHEBI:57380"/>
        <dbReference type="ChEBI" id="CHEBI:57692"/>
        <dbReference type="ChEBI" id="CHEBI:58307"/>
        <dbReference type="ChEBI" id="CHEBI:74691"/>
    </reaction>
    <physiologicalReaction direction="left-to-right" evidence="20">
        <dbReference type="Rhea" id="RHEA:47237"/>
    </physiologicalReaction>
</comment>
<evidence type="ECO:0000256" key="4">
    <source>
        <dbReference type="ARBA" id="ARBA00005005"/>
    </source>
</evidence>
<dbReference type="InterPro" id="IPR023214">
    <property type="entry name" value="HAD_sf"/>
</dbReference>
<keyword evidence="10" id="KW-0443">Lipid metabolism</keyword>
<organism evidence="22 23">
    <name type="scientific">Panagrellus redivivus</name>
    <name type="common">Microworm</name>
    <dbReference type="NCBI Taxonomy" id="6233"/>
    <lineage>
        <taxon>Eukaryota</taxon>
        <taxon>Metazoa</taxon>
        <taxon>Ecdysozoa</taxon>
        <taxon>Nematoda</taxon>
        <taxon>Chromadorea</taxon>
        <taxon>Rhabditida</taxon>
        <taxon>Tylenchina</taxon>
        <taxon>Panagrolaimomorpha</taxon>
        <taxon>Panagrolaimoidea</taxon>
        <taxon>Panagrolaimidae</taxon>
        <taxon>Panagrellus</taxon>
    </lineage>
</organism>
<dbReference type="Gene3D" id="3.30.200.20">
    <property type="entry name" value="Phosphorylase Kinase, domain 1"/>
    <property type="match status" value="1"/>
</dbReference>
<dbReference type="GO" id="GO:0005524">
    <property type="term" value="F:ATP binding"/>
    <property type="evidence" value="ECO:0007669"/>
    <property type="project" value="InterPro"/>
</dbReference>
<evidence type="ECO:0000313" key="22">
    <source>
        <dbReference type="Proteomes" id="UP000492821"/>
    </source>
</evidence>
<dbReference type="GO" id="GO:0005777">
    <property type="term" value="C:peroxisome"/>
    <property type="evidence" value="ECO:0007669"/>
    <property type="project" value="UniProtKB-SubCell"/>
</dbReference>
<dbReference type="InterPro" id="IPR036250">
    <property type="entry name" value="AcylCo_DH-like_C"/>
</dbReference>
<dbReference type="Pfam" id="PF01636">
    <property type="entry name" value="APH"/>
    <property type="match status" value="1"/>
</dbReference>
<dbReference type="Gene3D" id="3.90.1200.10">
    <property type="match status" value="1"/>
</dbReference>
<reference evidence="22" key="1">
    <citation type="journal article" date="2013" name="Genetics">
        <title>The draft genome and transcriptome of Panagrellus redivivus are shaped by the harsh demands of a free-living lifestyle.</title>
        <authorList>
            <person name="Srinivasan J."/>
            <person name="Dillman A.R."/>
            <person name="Macchietto M.G."/>
            <person name="Heikkinen L."/>
            <person name="Lakso M."/>
            <person name="Fracchia K.M."/>
            <person name="Antoshechkin I."/>
            <person name="Mortazavi A."/>
            <person name="Wong G."/>
            <person name="Sternberg P.W."/>
        </authorList>
    </citation>
    <scope>NUCLEOTIDE SEQUENCE [LARGE SCALE GENOMIC DNA]</scope>
    <source>
        <strain evidence="22">MT8872</strain>
    </source>
</reference>
<proteinExistence type="inferred from homology"/>
<dbReference type="Proteomes" id="UP000492821">
    <property type="component" value="Unassembled WGS sequence"/>
</dbReference>
<accession>A0A7E4UP79</accession>
<sequence length="998" mass="112102">MAKQDLKKLPLKAVVFDMGGVLIPSPMEMWAQHPELLGGKTPAESKKISKTFLSAEFKEYFFALECGELTVPDFEAIFTHFYNKQHKRTDNAIIHVFGSLAPDHPSWKLCPQWTPVIQALRDAGIKTGVLTNNFWLDRAHRLPTHQLDGSLFDAIVESCREGIRKPNPKFFEIVLRKLGVRPEEAVFIDDLGVNLKAAREIGFATIQSKNVDDVIVELEKVVGISLRDYVPGTRVLLKHEELPLDKLLPYLQKRFNTSSSKLTIRRFGHGQSNPTYYLQLGDNIKLVLRKKPSGKLLPQAHMIDREYKVIKALQGHIPVPKVYDYVENILDTPFYLMEFVNGRIFTDPKLPGVGKEDRRQMYDDFIRVLSKLHQIDVDSVGLGDYGKKGSYMQRNLDRWVKQYQLAKTEEFAEIDQLQSWLTERVPTKERFGIVHGDYRIDNVVFHPTENRIIAVLDWEISTLGDPYADVATALLGHFMPQNPLIPSLSPISQLGLLGIPNTDTLVQKYHDYTKLAPIEPELWLFYVTFVHFRMASIVQGVYKRSTKGQASSPMAHKYKYFPKLIAQNGLNLIHELESKHTFGVFATVPQAMSPRAFEIYKKVKAFVDEKVIPREPEIAAIHENTDNPWVVNPIIEELRAEAKAAGLWNLFLPNHLDPEGKFGAGLTNAEYAHCCEVMGTSAFAPEVFNCNAPDTGNMEVLVKYGSPEQQEKWLKPLLEGKIHSCYAMTEPDVASSDATNIQATIIADGDELVLNGKKWFITGAGNPACKVSIYMGKMFGWAKQPLHRQHTMVIVPMDAPGVTVIRPLPVLGMLDPPFGHCEILYENVRVPKSNLILGEGKGFEIAQGRLGPGRIHHSMRLIGSAERVLKLMIERTQYRFSKGKPLTHYQTIRVDIATSRIQIEQARLLVLKAAHMIDTVGAKGAMSEIAMIKVVAPNIAYEIADKAAQIYGGAGLTNDFAIAGMIVNARTLKLADGPDIVHLETVAKQELKKYGAKL</sequence>
<evidence type="ECO:0000256" key="17">
    <source>
        <dbReference type="ARBA" id="ARBA00048086"/>
    </source>
</evidence>
<dbReference type="InterPro" id="IPR006091">
    <property type="entry name" value="Acyl-CoA_Oxase/DH_mid-dom"/>
</dbReference>
<evidence type="ECO:0000256" key="19">
    <source>
        <dbReference type="ARBA" id="ARBA00048399"/>
    </source>
</evidence>
<evidence type="ECO:0000256" key="9">
    <source>
        <dbReference type="ARBA" id="ARBA00023002"/>
    </source>
</evidence>
<dbReference type="NCBIfam" id="TIGR02247">
    <property type="entry name" value="HAD-1A3-hyp"/>
    <property type="match status" value="1"/>
</dbReference>
<dbReference type="PRINTS" id="PR00413">
    <property type="entry name" value="HADHALOGNASE"/>
</dbReference>
<dbReference type="InterPro" id="IPR046373">
    <property type="entry name" value="Acyl-CoA_Oxase/DH_mid-dom_sf"/>
</dbReference>
<dbReference type="CDD" id="cd02603">
    <property type="entry name" value="HAD_sEH-N_like"/>
    <property type="match status" value="1"/>
</dbReference>
<dbReference type="PANTHER" id="PTHR48083:SF35">
    <property type="entry name" value="ACYL-COA DEHYDROGENASE FAMILY MEMBER 10"/>
    <property type="match status" value="1"/>
</dbReference>
<keyword evidence="22" id="KW-1185">Reference proteome</keyword>
<dbReference type="CDD" id="cd05154">
    <property type="entry name" value="ACAD10_11_N-like"/>
    <property type="match status" value="1"/>
</dbReference>
<dbReference type="Pfam" id="PF02770">
    <property type="entry name" value="Acyl-CoA_dh_M"/>
    <property type="match status" value="1"/>
</dbReference>
<dbReference type="GO" id="GO:0031966">
    <property type="term" value="C:mitochondrial membrane"/>
    <property type="evidence" value="ECO:0007669"/>
    <property type="project" value="UniProtKB-SubCell"/>
</dbReference>
<dbReference type="Pfam" id="PF00702">
    <property type="entry name" value="Hydrolase"/>
    <property type="match status" value="1"/>
</dbReference>
<dbReference type="Pfam" id="PF00441">
    <property type="entry name" value="Acyl-CoA_dh_1"/>
    <property type="match status" value="1"/>
</dbReference>
<dbReference type="PROSITE" id="PS50011">
    <property type="entry name" value="PROTEIN_KINASE_DOM"/>
    <property type="match status" value="1"/>
</dbReference>
<dbReference type="InterPro" id="IPR006439">
    <property type="entry name" value="HAD-SF_hydro_IA"/>
</dbReference>
<evidence type="ECO:0000256" key="18">
    <source>
        <dbReference type="ARBA" id="ARBA00048395"/>
    </source>
</evidence>
<dbReference type="Pfam" id="PF02771">
    <property type="entry name" value="Acyl-CoA_dh_N"/>
    <property type="match status" value="1"/>
</dbReference>
<evidence type="ECO:0000256" key="11">
    <source>
        <dbReference type="ARBA" id="ARBA00023136"/>
    </source>
</evidence>
<dbReference type="SUPFAM" id="SSF56112">
    <property type="entry name" value="Protein kinase-like (PK-like)"/>
    <property type="match status" value="1"/>
</dbReference>
<dbReference type="SUPFAM" id="SSF56645">
    <property type="entry name" value="Acyl-CoA dehydrogenase NM domain-like"/>
    <property type="match status" value="1"/>
</dbReference>
<evidence type="ECO:0000256" key="8">
    <source>
        <dbReference type="ARBA" id="ARBA00022990"/>
    </source>
</evidence>
<evidence type="ECO:0000256" key="5">
    <source>
        <dbReference type="ARBA" id="ARBA00009347"/>
    </source>
</evidence>
<dbReference type="NCBIfam" id="TIGR01509">
    <property type="entry name" value="HAD-SF-IA-v3"/>
    <property type="match status" value="1"/>
</dbReference>
<dbReference type="InterPro" id="IPR050741">
    <property type="entry name" value="Acyl-CoA_dehydrogenase"/>
</dbReference>
<evidence type="ECO:0000259" key="21">
    <source>
        <dbReference type="PROSITE" id="PS50011"/>
    </source>
</evidence>
<dbReference type="GO" id="GO:0004672">
    <property type="term" value="F:protein kinase activity"/>
    <property type="evidence" value="ECO:0007669"/>
    <property type="project" value="InterPro"/>
</dbReference>
<dbReference type="Gene3D" id="1.10.540.10">
    <property type="entry name" value="Acyl-CoA dehydrogenase/oxidase, N-terminal domain"/>
    <property type="match status" value="1"/>
</dbReference>
<dbReference type="PANTHER" id="PTHR48083">
    <property type="entry name" value="MEDIUM-CHAIN SPECIFIC ACYL-COA DEHYDROGENASE, MITOCHONDRIAL-RELATED"/>
    <property type="match status" value="1"/>
</dbReference>
<comment type="subcellular location">
    <subcellularLocation>
        <location evidence="3">Mitochondrion membrane</location>
    </subcellularLocation>
    <subcellularLocation>
        <location evidence="2">Peroxisome</location>
    </subcellularLocation>
</comment>
<comment type="catalytic activity">
    <reaction evidence="16">
        <text>docosanoyl-CoA + oxidized [electron-transfer flavoprotein] + H(+) = (2E)-docosenoyl-CoA + reduced [electron-transfer flavoprotein]</text>
        <dbReference type="Rhea" id="RHEA:47228"/>
        <dbReference type="Rhea" id="RHEA-COMP:10685"/>
        <dbReference type="Rhea" id="RHEA-COMP:10686"/>
        <dbReference type="ChEBI" id="CHEBI:15378"/>
        <dbReference type="ChEBI" id="CHEBI:57692"/>
        <dbReference type="ChEBI" id="CHEBI:58307"/>
        <dbReference type="ChEBI" id="CHEBI:65059"/>
        <dbReference type="ChEBI" id="CHEBI:74692"/>
    </reaction>
    <physiologicalReaction direction="left-to-right" evidence="16">
        <dbReference type="Rhea" id="RHEA:47229"/>
    </physiologicalReaction>
</comment>
<dbReference type="AlphaFoldDB" id="A0A7E4UP79"/>
<dbReference type="Gene3D" id="1.20.140.10">
    <property type="entry name" value="Butyryl-CoA Dehydrogenase, subunit A, domain 3"/>
    <property type="match status" value="1"/>
</dbReference>
<dbReference type="FunFam" id="2.40.110.10:FF:000002">
    <property type="entry name" value="Acyl-CoA dehydrogenase fadE12"/>
    <property type="match status" value="1"/>
</dbReference>
<dbReference type="SUPFAM" id="SSF47203">
    <property type="entry name" value="Acyl-CoA dehydrogenase C-terminal domain-like"/>
    <property type="match status" value="1"/>
</dbReference>
<dbReference type="InterPro" id="IPR037069">
    <property type="entry name" value="AcylCoA_DH/ox_N_sf"/>
</dbReference>
<dbReference type="InterPro" id="IPR013786">
    <property type="entry name" value="AcylCoA_DH/ox_N"/>
</dbReference>
<evidence type="ECO:0000256" key="15">
    <source>
        <dbReference type="ARBA" id="ARBA00047443"/>
    </source>
</evidence>
<dbReference type="Gene3D" id="2.40.110.10">
    <property type="entry name" value="Butyryl-CoA Dehydrogenase, subunit A, domain 2"/>
    <property type="match status" value="1"/>
</dbReference>
<comment type="catalytic activity">
    <reaction evidence="17">
        <text>tetracosanoyl-CoA + oxidized [electron-transfer flavoprotein] + H(+) = (2E)-tetracosenoyl-CoA + reduced [electron-transfer flavoprotein]</text>
        <dbReference type="Rhea" id="RHEA:47232"/>
        <dbReference type="Rhea" id="RHEA-COMP:10685"/>
        <dbReference type="Rhea" id="RHEA-COMP:10686"/>
        <dbReference type="ChEBI" id="CHEBI:15378"/>
        <dbReference type="ChEBI" id="CHEBI:57692"/>
        <dbReference type="ChEBI" id="CHEBI:58307"/>
        <dbReference type="ChEBI" id="CHEBI:65052"/>
        <dbReference type="ChEBI" id="CHEBI:74693"/>
    </reaction>
    <physiologicalReaction direction="left-to-right" evidence="17">
        <dbReference type="Rhea" id="RHEA:47233"/>
    </physiologicalReaction>
</comment>
<reference evidence="23" key="2">
    <citation type="submission" date="2020-10" db="UniProtKB">
        <authorList>
            <consortium name="WormBaseParasite"/>
        </authorList>
    </citation>
    <scope>IDENTIFICATION</scope>
</reference>
<evidence type="ECO:0000256" key="16">
    <source>
        <dbReference type="ARBA" id="ARBA00048020"/>
    </source>
</evidence>
<dbReference type="InterPro" id="IPR011945">
    <property type="entry name" value="HAD-SF_ppase_IA/epoxid_hydro_N"/>
</dbReference>
<name>A0A7E4UP79_PANRE</name>
<keyword evidence="7" id="KW-0274">FAD</keyword>
<evidence type="ECO:0000256" key="6">
    <source>
        <dbReference type="ARBA" id="ARBA00022630"/>
    </source>
</evidence>
<evidence type="ECO:0000313" key="23">
    <source>
        <dbReference type="WBParaSite" id="Pan_g11129.t1"/>
    </source>
</evidence>
<evidence type="ECO:0000256" key="3">
    <source>
        <dbReference type="ARBA" id="ARBA00004325"/>
    </source>
</evidence>
<comment type="catalytic activity">
    <reaction evidence="15">
        <text>a 2,3-saturated acyl-CoA + oxidized [electron-transfer flavoprotein] + H(+) = a (2E)-enoyl-CoA + reduced [electron-transfer flavoprotein]</text>
        <dbReference type="Rhea" id="RHEA:44704"/>
        <dbReference type="Rhea" id="RHEA-COMP:10685"/>
        <dbReference type="Rhea" id="RHEA-COMP:10686"/>
        <dbReference type="ChEBI" id="CHEBI:15378"/>
        <dbReference type="ChEBI" id="CHEBI:57692"/>
        <dbReference type="ChEBI" id="CHEBI:58307"/>
        <dbReference type="ChEBI" id="CHEBI:58856"/>
        <dbReference type="ChEBI" id="CHEBI:65111"/>
    </reaction>
    <physiologicalReaction direction="left-to-right" evidence="15">
        <dbReference type="Rhea" id="RHEA:44705"/>
    </physiologicalReaction>
</comment>
<dbReference type="SFLD" id="SFLDG01129">
    <property type="entry name" value="C1.5:_HAD__Beta-PGM__Phosphata"/>
    <property type="match status" value="1"/>
</dbReference>
<keyword evidence="9" id="KW-0560">Oxidoreductase</keyword>
<evidence type="ECO:0000256" key="13">
    <source>
        <dbReference type="ARBA" id="ARBA00040622"/>
    </source>
</evidence>
<dbReference type="InterPro" id="IPR009100">
    <property type="entry name" value="AcylCoA_DH/oxidase_NM_dom_sf"/>
</dbReference>
<evidence type="ECO:0000256" key="7">
    <source>
        <dbReference type="ARBA" id="ARBA00022827"/>
    </source>
</evidence>
<comment type="catalytic activity">
    <reaction evidence="18">
        <text>tricosanoyl-CoA + oxidized [electron-transfer flavoprotein] + H(+) = (2E)-tricosenoyl-CoA + reduced [electron-transfer flavoprotein]</text>
        <dbReference type="Rhea" id="RHEA:48220"/>
        <dbReference type="Rhea" id="RHEA-COMP:10685"/>
        <dbReference type="Rhea" id="RHEA-COMP:10686"/>
        <dbReference type="ChEBI" id="CHEBI:15378"/>
        <dbReference type="ChEBI" id="CHEBI:57692"/>
        <dbReference type="ChEBI" id="CHEBI:58307"/>
        <dbReference type="ChEBI" id="CHEBI:90118"/>
        <dbReference type="ChEBI" id="CHEBI:90119"/>
    </reaction>
    <physiologicalReaction direction="left-to-right" evidence="18">
        <dbReference type="Rhea" id="RHEA:48221"/>
    </physiologicalReaction>
</comment>
<protein>
    <recommendedName>
        <fullName evidence="13">Acyl-CoA dehydrogenase family member 11</fullName>
    </recommendedName>
</protein>
<dbReference type="InterPro" id="IPR000719">
    <property type="entry name" value="Prot_kinase_dom"/>
</dbReference>
<dbReference type="WBParaSite" id="Pan_g11129.t1">
    <property type="protein sequence ID" value="Pan_g11129.t1"/>
    <property type="gene ID" value="Pan_g11129"/>
</dbReference>
<dbReference type="InterPro" id="IPR009075">
    <property type="entry name" value="AcylCo_DH/oxidase_C"/>
</dbReference>
<dbReference type="InterPro" id="IPR041726">
    <property type="entry name" value="ACAD10_11_N"/>
</dbReference>
<evidence type="ECO:0000256" key="20">
    <source>
        <dbReference type="ARBA" id="ARBA00049140"/>
    </source>
</evidence>
<dbReference type="GO" id="GO:0033539">
    <property type="term" value="P:fatty acid beta-oxidation using acyl-CoA dehydrogenase"/>
    <property type="evidence" value="ECO:0007669"/>
    <property type="project" value="TreeGrafter"/>
</dbReference>
<keyword evidence="8" id="KW-0007">Acetylation</keyword>
<dbReference type="SFLD" id="SFLDS00003">
    <property type="entry name" value="Haloacid_Dehalogenase"/>
    <property type="match status" value="1"/>
</dbReference>
<evidence type="ECO:0000256" key="2">
    <source>
        <dbReference type="ARBA" id="ARBA00004275"/>
    </source>
</evidence>
<evidence type="ECO:0000256" key="14">
    <source>
        <dbReference type="ARBA" id="ARBA00046026"/>
    </source>
</evidence>
<keyword evidence="11" id="KW-0472">Membrane</keyword>
<comment type="pathway">
    <text evidence="4">Lipid metabolism; fatty acid beta-oxidation.</text>
</comment>
<dbReference type="InterPro" id="IPR036412">
    <property type="entry name" value="HAD-like_sf"/>
</dbReference>
<evidence type="ECO:0000256" key="10">
    <source>
        <dbReference type="ARBA" id="ARBA00023098"/>
    </source>
</evidence>
<comment type="similarity">
    <text evidence="5">Belongs to the acyl-CoA dehydrogenase family.</text>
</comment>
<feature type="domain" description="Protein kinase" evidence="21">
    <location>
        <begin position="261"/>
        <end position="630"/>
    </location>
</feature>
<comment type="cofactor">
    <cofactor evidence="1">
        <name>FAD</name>
        <dbReference type="ChEBI" id="CHEBI:57692"/>
    </cofactor>
</comment>
<dbReference type="InterPro" id="IPR023198">
    <property type="entry name" value="PGP-like_dom2"/>
</dbReference>
<dbReference type="GO" id="GO:0003995">
    <property type="term" value="F:acyl-CoA dehydrogenase activity"/>
    <property type="evidence" value="ECO:0007669"/>
    <property type="project" value="TreeGrafter"/>
</dbReference>
<keyword evidence="12" id="KW-0576">Peroxisome</keyword>
<evidence type="ECO:0000256" key="1">
    <source>
        <dbReference type="ARBA" id="ARBA00001974"/>
    </source>
</evidence>
<comment type="catalytic activity">
    <reaction evidence="19">
        <text>hexacosanoyl-CoA + oxidized [electron-transfer flavoprotein] + H(+) = (2E)-hexacosenoyl-CoA + reduced [electron-transfer flavoprotein]</text>
        <dbReference type="Rhea" id="RHEA:48216"/>
        <dbReference type="Rhea" id="RHEA-COMP:10685"/>
        <dbReference type="Rhea" id="RHEA-COMP:10686"/>
        <dbReference type="ChEBI" id="CHEBI:15378"/>
        <dbReference type="ChEBI" id="CHEBI:57692"/>
        <dbReference type="ChEBI" id="CHEBI:58307"/>
        <dbReference type="ChEBI" id="CHEBI:64868"/>
        <dbReference type="ChEBI" id="CHEBI:74281"/>
    </reaction>
    <physiologicalReaction direction="left-to-right" evidence="19">
        <dbReference type="Rhea" id="RHEA:48217"/>
    </physiologicalReaction>
</comment>
<dbReference type="GO" id="GO:0050660">
    <property type="term" value="F:flavin adenine dinucleotide binding"/>
    <property type="evidence" value="ECO:0007669"/>
    <property type="project" value="InterPro"/>
</dbReference>
<dbReference type="InterPro" id="IPR011009">
    <property type="entry name" value="Kinase-like_dom_sf"/>
</dbReference>
<dbReference type="Gene3D" id="3.40.50.1000">
    <property type="entry name" value="HAD superfamily/HAD-like"/>
    <property type="match status" value="1"/>
</dbReference>
<dbReference type="Gene3D" id="1.10.150.240">
    <property type="entry name" value="Putative phosphatase, domain 2"/>
    <property type="match status" value="1"/>
</dbReference>
<evidence type="ECO:0000256" key="12">
    <source>
        <dbReference type="ARBA" id="ARBA00023140"/>
    </source>
</evidence>
<keyword evidence="6" id="KW-0285">Flavoprotein</keyword>